<proteinExistence type="predicted"/>
<evidence type="ECO:0000313" key="4">
    <source>
        <dbReference type="Proteomes" id="UP000289738"/>
    </source>
</evidence>
<feature type="region of interest" description="Disordered" evidence="1">
    <location>
        <begin position="204"/>
        <end position="252"/>
    </location>
</feature>
<gene>
    <name evidence="3" type="ORF">Ahy_A03g013730</name>
</gene>
<organism evidence="3 4">
    <name type="scientific">Arachis hypogaea</name>
    <name type="common">Peanut</name>
    <dbReference type="NCBI Taxonomy" id="3818"/>
    <lineage>
        <taxon>Eukaryota</taxon>
        <taxon>Viridiplantae</taxon>
        <taxon>Streptophyta</taxon>
        <taxon>Embryophyta</taxon>
        <taxon>Tracheophyta</taxon>
        <taxon>Spermatophyta</taxon>
        <taxon>Magnoliopsida</taxon>
        <taxon>eudicotyledons</taxon>
        <taxon>Gunneridae</taxon>
        <taxon>Pentapetalae</taxon>
        <taxon>rosids</taxon>
        <taxon>fabids</taxon>
        <taxon>Fabales</taxon>
        <taxon>Fabaceae</taxon>
        <taxon>Papilionoideae</taxon>
        <taxon>50 kb inversion clade</taxon>
        <taxon>dalbergioids sensu lato</taxon>
        <taxon>Dalbergieae</taxon>
        <taxon>Pterocarpus clade</taxon>
        <taxon>Arachis</taxon>
    </lineage>
</organism>
<sequence>MPTSASPSPSPSDVTLQTECDVTAMNGSGSDLFTTIGSVNHDSIFTGFDDFGGDFYLPEMPSYDYEEENLDGLIIDDTFFNSEYVVVCMYLNCRMRNSVNEVIFECENPSLLCTRRVSLLSELKSLILSNLGGLGRKEIGRVGNKLLAPLDNGVFQFCLFRLQGDKHLQLIFDIHGRIMVEQVMELSAKVGDVGGGGSVHSTFVQDDDPPLTPPPIHVASPVEDMDVGDEESDEEYIADSSDSDFSEDDEGEDHYHTLDLDVMHEKYPFFNTGKEDYNQDGGVKFGVGHRFKSRDAVMQGMKNYSIRRSVEYRMVESDRLKYHVHCRQSTIGCLLSLCVALRQNLGYCYFPY</sequence>
<evidence type="ECO:0000259" key="2">
    <source>
        <dbReference type="Pfam" id="PF03108"/>
    </source>
</evidence>
<accession>A0A445DW43</accession>
<name>A0A445DW43_ARAHY</name>
<dbReference type="Pfam" id="PF03108">
    <property type="entry name" value="DBD_Tnp_Mut"/>
    <property type="match status" value="1"/>
</dbReference>
<comment type="caution">
    <text evidence="3">The sequence shown here is derived from an EMBL/GenBank/DDBJ whole genome shotgun (WGS) entry which is preliminary data.</text>
</comment>
<reference evidence="3 4" key="1">
    <citation type="submission" date="2019-01" db="EMBL/GenBank/DDBJ databases">
        <title>Sequencing of cultivated peanut Arachis hypogaea provides insights into genome evolution and oil improvement.</title>
        <authorList>
            <person name="Chen X."/>
        </authorList>
    </citation>
    <scope>NUCLEOTIDE SEQUENCE [LARGE SCALE GENOMIC DNA]</scope>
    <source>
        <strain evidence="4">cv. Fuhuasheng</strain>
        <tissue evidence="3">Leaves</tissue>
    </source>
</reference>
<dbReference type="EMBL" id="SDMP01000003">
    <property type="protein sequence ID" value="RYR67393.1"/>
    <property type="molecule type" value="Genomic_DNA"/>
</dbReference>
<keyword evidence="4" id="KW-1185">Reference proteome</keyword>
<dbReference type="InterPro" id="IPR004332">
    <property type="entry name" value="Transposase_MuDR"/>
</dbReference>
<dbReference type="AlphaFoldDB" id="A0A445DW43"/>
<evidence type="ECO:0000256" key="1">
    <source>
        <dbReference type="SAM" id="MobiDB-lite"/>
    </source>
</evidence>
<protein>
    <recommendedName>
        <fullName evidence="2">Transposase MuDR plant domain-containing protein</fullName>
    </recommendedName>
</protein>
<dbReference type="Proteomes" id="UP000289738">
    <property type="component" value="Chromosome A03"/>
</dbReference>
<feature type="domain" description="Transposase MuDR plant" evidence="2">
    <location>
        <begin position="283"/>
        <end position="342"/>
    </location>
</feature>
<feature type="compositionally biased region" description="Acidic residues" evidence="1">
    <location>
        <begin position="223"/>
        <end position="252"/>
    </location>
</feature>
<evidence type="ECO:0000313" key="3">
    <source>
        <dbReference type="EMBL" id="RYR67393.1"/>
    </source>
</evidence>